<dbReference type="EMBL" id="QKZT01000001">
    <property type="protein sequence ID" value="PZX58076.1"/>
    <property type="molecule type" value="Genomic_DNA"/>
</dbReference>
<feature type="signal peptide" evidence="6">
    <location>
        <begin position="1"/>
        <end position="19"/>
    </location>
</feature>
<feature type="chain" id="PRO_5016023023" evidence="6">
    <location>
        <begin position="20"/>
        <end position="571"/>
    </location>
</feature>
<comment type="similarity">
    <text evidence="2">Belongs to the SusD family.</text>
</comment>
<evidence type="ECO:0000256" key="2">
    <source>
        <dbReference type="ARBA" id="ARBA00006275"/>
    </source>
</evidence>
<organism evidence="9 10">
    <name type="scientific">Algoriphagus chordae</name>
    <dbReference type="NCBI Taxonomy" id="237019"/>
    <lineage>
        <taxon>Bacteria</taxon>
        <taxon>Pseudomonadati</taxon>
        <taxon>Bacteroidota</taxon>
        <taxon>Cytophagia</taxon>
        <taxon>Cytophagales</taxon>
        <taxon>Cyclobacteriaceae</taxon>
        <taxon>Algoriphagus</taxon>
    </lineage>
</organism>
<accession>A0A2W7RG37</accession>
<dbReference type="SUPFAM" id="SSF48452">
    <property type="entry name" value="TPR-like"/>
    <property type="match status" value="1"/>
</dbReference>
<dbReference type="InterPro" id="IPR012944">
    <property type="entry name" value="SusD_RagB_dom"/>
</dbReference>
<evidence type="ECO:0000313" key="10">
    <source>
        <dbReference type="Proteomes" id="UP000248882"/>
    </source>
</evidence>
<evidence type="ECO:0000256" key="5">
    <source>
        <dbReference type="ARBA" id="ARBA00023237"/>
    </source>
</evidence>
<dbReference type="Pfam" id="PF07980">
    <property type="entry name" value="SusD_RagB"/>
    <property type="match status" value="1"/>
</dbReference>
<evidence type="ECO:0000313" key="9">
    <source>
        <dbReference type="EMBL" id="PZX58076.1"/>
    </source>
</evidence>
<dbReference type="OrthoDB" id="5694214at2"/>
<keyword evidence="3 6" id="KW-0732">Signal</keyword>
<feature type="domain" description="SusD-like N-terminal" evidence="8">
    <location>
        <begin position="80"/>
        <end position="209"/>
    </location>
</feature>
<dbReference type="Proteomes" id="UP000248882">
    <property type="component" value="Unassembled WGS sequence"/>
</dbReference>
<dbReference type="GO" id="GO:0009279">
    <property type="term" value="C:cell outer membrane"/>
    <property type="evidence" value="ECO:0007669"/>
    <property type="project" value="UniProtKB-SubCell"/>
</dbReference>
<keyword evidence="5" id="KW-0998">Cell outer membrane</keyword>
<evidence type="ECO:0000256" key="3">
    <source>
        <dbReference type="ARBA" id="ARBA00022729"/>
    </source>
</evidence>
<evidence type="ECO:0000256" key="1">
    <source>
        <dbReference type="ARBA" id="ARBA00004442"/>
    </source>
</evidence>
<dbReference type="PROSITE" id="PS51257">
    <property type="entry name" value="PROKAR_LIPOPROTEIN"/>
    <property type="match status" value="1"/>
</dbReference>
<evidence type="ECO:0000256" key="6">
    <source>
        <dbReference type="SAM" id="SignalP"/>
    </source>
</evidence>
<proteinExistence type="inferred from homology"/>
<keyword evidence="4" id="KW-0472">Membrane</keyword>
<keyword evidence="10" id="KW-1185">Reference proteome</keyword>
<gene>
    <name evidence="9" type="ORF">LV85_00262</name>
</gene>
<evidence type="ECO:0000256" key="4">
    <source>
        <dbReference type="ARBA" id="ARBA00023136"/>
    </source>
</evidence>
<reference evidence="9 10" key="1">
    <citation type="submission" date="2018-06" db="EMBL/GenBank/DDBJ databases">
        <title>Genomic Encyclopedia of Archaeal and Bacterial Type Strains, Phase II (KMG-II): from individual species to whole genera.</title>
        <authorList>
            <person name="Goeker M."/>
        </authorList>
    </citation>
    <scope>NUCLEOTIDE SEQUENCE [LARGE SCALE GENOMIC DNA]</scope>
    <source>
        <strain evidence="9 10">DSM 19830</strain>
    </source>
</reference>
<comment type="caution">
    <text evidence="9">The sequence shown here is derived from an EMBL/GenBank/DDBJ whole genome shotgun (WGS) entry which is preliminary data.</text>
</comment>
<dbReference type="Gene3D" id="1.25.40.390">
    <property type="match status" value="1"/>
</dbReference>
<evidence type="ECO:0000259" key="8">
    <source>
        <dbReference type="Pfam" id="PF14322"/>
    </source>
</evidence>
<evidence type="ECO:0000259" key="7">
    <source>
        <dbReference type="Pfam" id="PF07980"/>
    </source>
</evidence>
<comment type="subcellular location">
    <subcellularLocation>
        <location evidence="1">Cell outer membrane</location>
    </subcellularLocation>
</comment>
<dbReference type="AlphaFoldDB" id="A0A2W7RG37"/>
<name>A0A2W7RG37_9BACT</name>
<dbReference type="Pfam" id="PF14322">
    <property type="entry name" value="SusD-like_3"/>
    <property type="match status" value="1"/>
</dbReference>
<feature type="domain" description="RagB/SusD" evidence="7">
    <location>
        <begin position="302"/>
        <end position="571"/>
    </location>
</feature>
<dbReference type="InterPro" id="IPR011990">
    <property type="entry name" value="TPR-like_helical_dom_sf"/>
</dbReference>
<dbReference type="RefSeq" id="WP_111316360.1">
    <property type="nucleotide sequence ID" value="NZ_QKZT01000001.1"/>
</dbReference>
<protein>
    <submittedName>
        <fullName evidence="9">Putative outer membrane starch-binding protein</fullName>
    </submittedName>
</protein>
<dbReference type="InterPro" id="IPR033985">
    <property type="entry name" value="SusD-like_N"/>
</dbReference>
<sequence>MKKLLYILTISTLLFGTMACDEFIENPPEDQISVNDYFKTSNDIENYVKKYYANFPSHGSANLPLSENNSDNLIVAIPNAVINGTRAPRNGQWTNEWSNLRSINILFDNLDNVQADISSYGQFLGEAHFFRAWFYYDLYKDYGDLPIYDHQLFPGDEALLDPRAPRTDVADFIISELDKAFQYLGTREAVGNTRLNKETALAFKAQVALYEGSWQKYHAGTEFATSGANPDKYFLQVVEASEELMNGNYTVGLMNTGNPNADYYNLFGLDNMSNVNEVLFYKIASTAEQLGHELQFYTTRRTRDMSLTWSLVTSYLGKDGKPYDYLGLAQSTKGNAFLTQVAADVDPRFHATVWVPGDLRVGSSGQLFDKPFLDGGSEELSATGFQVKKYSNPYSSGAGADFGGYSQTGRIYFRYAEVLLNYAEAKYELNQEIAFSELNMIRSRVGMPDFEVIPQEQYGDQLLDYGYAIDDALYAIRNERRVELALEGQRIDDYRRWAAEGLFVGQRPLGYPFEQSEFPTLEVKVNEDGLVDYFQTEIPSGYGFKANRDYLISIPNDELTLNPNLTQNPNW</sequence>